<evidence type="ECO:0008006" key="4">
    <source>
        <dbReference type="Google" id="ProtNLM"/>
    </source>
</evidence>
<gene>
    <name evidence="2" type="ORF">FN961_03275</name>
</gene>
<dbReference type="OrthoDB" id="6265335at2"/>
<organism evidence="2 3">
    <name type="scientific">Shewanella hanedai</name>
    <name type="common">Alteromonas hanedai</name>
    <dbReference type="NCBI Taxonomy" id="25"/>
    <lineage>
        <taxon>Bacteria</taxon>
        <taxon>Pseudomonadati</taxon>
        <taxon>Pseudomonadota</taxon>
        <taxon>Gammaproteobacteria</taxon>
        <taxon>Alteromonadales</taxon>
        <taxon>Shewanellaceae</taxon>
        <taxon>Shewanella</taxon>
    </lineage>
</organism>
<keyword evidence="1" id="KW-1133">Transmembrane helix</keyword>
<feature type="transmembrane region" description="Helical" evidence="1">
    <location>
        <begin position="21"/>
        <end position="39"/>
    </location>
</feature>
<comment type="caution">
    <text evidence="2">The sequence shown here is derived from an EMBL/GenBank/DDBJ whole genome shotgun (WGS) entry which is preliminary data.</text>
</comment>
<protein>
    <recommendedName>
        <fullName evidence="4">MSHA biogenesis protein MshF</fullName>
    </recommendedName>
</protein>
<keyword evidence="3" id="KW-1185">Reference proteome</keyword>
<evidence type="ECO:0000313" key="2">
    <source>
        <dbReference type="EMBL" id="TRY16009.1"/>
    </source>
</evidence>
<evidence type="ECO:0000313" key="3">
    <source>
        <dbReference type="Proteomes" id="UP000318126"/>
    </source>
</evidence>
<proteinExistence type="predicted"/>
<accession>A0A553JU82</accession>
<keyword evidence="1" id="KW-0472">Membrane</keyword>
<keyword evidence="1" id="KW-0812">Transmembrane</keyword>
<reference evidence="3" key="1">
    <citation type="submission" date="2019-07" db="EMBL/GenBank/DDBJ databases">
        <title>Shewanella sp. YLB-08 draft genomic sequence.</title>
        <authorList>
            <person name="Yu L."/>
        </authorList>
    </citation>
    <scope>NUCLEOTIDE SEQUENCE [LARGE SCALE GENOMIC DNA]</scope>
    <source>
        <strain evidence="3">JCM 20706</strain>
    </source>
</reference>
<name>A0A553JU82_SHEHA</name>
<sequence length="171" mass="19297">MNSMQNQQKADGELLHVFGKVVSILLILALLTILGFKYFSSVDNVGAQSFKREHTKLINMLAMVKAQWFTQGRPDLMPLDWNSFDGNAPNKHEQPELALIKMSKGGWPLPNQRDMVGCEQLWSQLLGREAERQHVVTAFDVSGNVCSYIDNNSAQLRYNLGTGRVKFLTKD</sequence>
<evidence type="ECO:0000256" key="1">
    <source>
        <dbReference type="SAM" id="Phobius"/>
    </source>
</evidence>
<dbReference type="EMBL" id="VKGK01000002">
    <property type="protein sequence ID" value="TRY16009.1"/>
    <property type="molecule type" value="Genomic_DNA"/>
</dbReference>
<dbReference type="Proteomes" id="UP000318126">
    <property type="component" value="Unassembled WGS sequence"/>
</dbReference>
<dbReference type="AlphaFoldDB" id="A0A553JU82"/>